<feature type="region of interest" description="Disordered" evidence="1">
    <location>
        <begin position="142"/>
        <end position="162"/>
    </location>
</feature>
<feature type="region of interest" description="Disordered" evidence="1">
    <location>
        <begin position="183"/>
        <end position="211"/>
    </location>
</feature>
<keyword evidence="2" id="KW-0812">Transmembrane</keyword>
<comment type="caution">
    <text evidence="3">The sequence shown here is derived from an EMBL/GenBank/DDBJ whole genome shotgun (WGS) entry which is preliminary data.</text>
</comment>
<feature type="region of interest" description="Disordered" evidence="1">
    <location>
        <begin position="344"/>
        <end position="390"/>
    </location>
</feature>
<organism evidence="3 4">
    <name type="scientific">Amblyomma americanum</name>
    <name type="common">Lone star tick</name>
    <dbReference type="NCBI Taxonomy" id="6943"/>
    <lineage>
        <taxon>Eukaryota</taxon>
        <taxon>Metazoa</taxon>
        <taxon>Ecdysozoa</taxon>
        <taxon>Arthropoda</taxon>
        <taxon>Chelicerata</taxon>
        <taxon>Arachnida</taxon>
        <taxon>Acari</taxon>
        <taxon>Parasitiformes</taxon>
        <taxon>Ixodida</taxon>
        <taxon>Ixodoidea</taxon>
        <taxon>Ixodidae</taxon>
        <taxon>Amblyomminae</taxon>
        <taxon>Amblyomma</taxon>
    </lineage>
</organism>
<feature type="compositionally biased region" description="Low complexity" evidence="1">
    <location>
        <begin position="643"/>
        <end position="653"/>
    </location>
</feature>
<feature type="region of interest" description="Disordered" evidence="1">
    <location>
        <begin position="233"/>
        <end position="296"/>
    </location>
</feature>
<dbReference type="AlphaFoldDB" id="A0AAQ4EP92"/>
<feature type="region of interest" description="Disordered" evidence="1">
    <location>
        <begin position="429"/>
        <end position="486"/>
    </location>
</feature>
<evidence type="ECO:0000313" key="4">
    <source>
        <dbReference type="Proteomes" id="UP001321473"/>
    </source>
</evidence>
<feature type="compositionally biased region" description="Basic and acidic residues" evidence="1">
    <location>
        <begin position="573"/>
        <end position="597"/>
    </location>
</feature>
<proteinExistence type="predicted"/>
<feature type="compositionally biased region" description="Polar residues" evidence="1">
    <location>
        <begin position="251"/>
        <end position="283"/>
    </location>
</feature>
<feature type="transmembrane region" description="Helical" evidence="2">
    <location>
        <begin position="61"/>
        <end position="78"/>
    </location>
</feature>
<keyword evidence="2" id="KW-0472">Membrane</keyword>
<feature type="transmembrane region" description="Helical" evidence="2">
    <location>
        <begin position="958"/>
        <end position="979"/>
    </location>
</feature>
<keyword evidence="4" id="KW-1185">Reference proteome</keyword>
<evidence type="ECO:0000313" key="3">
    <source>
        <dbReference type="EMBL" id="KAK8776569.1"/>
    </source>
</evidence>
<dbReference type="EMBL" id="JARKHS020012784">
    <property type="protein sequence ID" value="KAK8776569.1"/>
    <property type="molecule type" value="Genomic_DNA"/>
</dbReference>
<feature type="compositionally biased region" description="Basic and acidic residues" evidence="1">
    <location>
        <begin position="461"/>
        <end position="478"/>
    </location>
</feature>
<feature type="compositionally biased region" description="Basic and acidic residues" evidence="1">
    <location>
        <begin position="365"/>
        <end position="390"/>
    </location>
</feature>
<feature type="transmembrane region" description="Helical" evidence="2">
    <location>
        <begin position="922"/>
        <end position="946"/>
    </location>
</feature>
<evidence type="ECO:0000256" key="2">
    <source>
        <dbReference type="SAM" id="Phobius"/>
    </source>
</evidence>
<feature type="transmembrane region" description="Helical" evidence="2">
    <location>
        <begin position="7"/>
        <end position="25"/>
    </location>
</feature>
<feature type="compositionally biased region" description="Basic and acidic residues" evidence="1">
    <location>
        <begin position="752"/>
        <end position="767"/>
    </location>
</feature>
<feature type="compositionally biased region" description="Polar residues" evidence="1">
    <location>
        <begin position="513"/>
        <end position="524"/>
    </location>
</feature>
<sequence length="993" mass="108452">MILLPLLQYGGSLYCLLLPLLLWAFNSLPKAGAALVHLVTLPLFGLMAPEKIARQYLSTEVLTVALVLFLVIVVDRWSELVLSLAYGVCARFGLQRKWLFFGTCLCSFAFAWLFSGPLVSVTLLYFLDRLMSTIYKGNMDRAPDGLPRSPRRGSVQESSSLRSLSEADQVLFDRLAKLAMSMKKPERRKWRNRHPLEEHNESDAAAAPTASGTDAALKTLPSVIRDSDSSVSASLVPAAPGHQPWTKQAVEETTASCSVPGSRSNLPSQNFGSAKSDSENTTAKPADKVSRQESAVAAEEKTGERLIHSIGQVASASALGDANKEGKMEFQGAHQDDNVSWSKLCQTEDRRTTSRNELPGSVSRKSMDKPFDNRPRNSESKGAQGEHPERLERVLPAAVDEEPCNTGSAANPSQNICQQEDTKAFERFRNKEDGQSNGAKSYTAAIIDTKPQQSITENEEPGLKDPEQKTETCPRKGSNDSLGKPLLQNSYRKNIASAHWDGLEPVLDEKQDNCSCKTSGTDASFNEDRSNAKKASSNVTAEKKHRTHEASGHKVVPAKTEHKSGVRATEGPHSTHTDDHPEKRKEMQCRKRGKDSLKNQPHHHHTPRRKSKGSNGQQVEVLPAQQPRHPPRYISKGDRRDASSGGTRGSTDSGSEKTELAVKRQNSLPNKHVYDEHPPVQLEASRPETTADPVAQSMRGSTSERHHGNYADSQSDVSRRSKTAVKIHHGSDVPDAKEHLAGTLKAMTAEDGSEKRADKRLSREDASSKFTAEKPLQSAGPAASEETRRSQNSKLVSGAVPPKKQPQNFTSGTSAPKASALDGAEITSTMELKRKQSVVSFGADLFGAIQPQPELSAVHTLVIEAFSMVPSSFWEERTLLEVQTLLAFAAAIMAEGADKRVIVEIMMPVVGHISEMKQMYPAYYAIPVVVGASSNVIMPSSVPMALLHDLSRVPFWKMLLLGLFSKTVVMSMVIVTVNVMDRVGLLGTDAPHD</sequence>
<accession>A0AAQ4EP92</accession>
<evidence type="ECO:0000256" key="1">
    <source>
        <dbReference type="SAM" id="MobiDB-lite"/>
    </source>
</evidence>
<feature type="compositionally biased region" description="Basic and acidic residues" evidence="1">
    <location>
        <begin position="729"/>
        <end position="740"/>
    </location>
</feature>
<dbReference type="Proteomes" id="UP001321473">
    <property type="component" value="Unassembled WGS sequence"/>
</dbReference>
<name>A0AAQ4EP92_AMBAM</name>
<reference evidence="3 4" key="1">
    <citation type="journal article" date="2023" name="Arcadia Sci">
        <title>De novo assembly of a long-read Amblyomma americanum tick genome.</title>
        <authorList>
            <person name="Chou S."/>
            <person name="Poskanzer K.E."/>
            <person name="Rollins M."/>
            <person name="Thuy-Boun P.S."/>
        </authorList>
    </citation>
    <scope>NUCLEOTIDE SEQUENCE [LARGE SCALE GENOMIC DNA]</scope>
    <source>
        <strain evidence="3">F_SG_1</strain>
        <tissue evidence="3">Salivary glands</tissue>
    </source>
</reference>
<gene>
    <name evidence="3" type="ORF">V5799_030086</name>
</gene>
<feature type="transmembrane region" description="Helical" evidence="2">
    <location>
        <begin position="98"/>
        <end position="127"/>
    </location>
</feature>
<keyword evidence="2" id="KW-1133">Transmembrane helix</keyword>
<feature type="compositionally biased region" description="Basic residues" evidence="1">
    <location>
        <begin position="600"/>
        <end position="612"/>
    </location>
</feature>
<protein>
    <submittedName>
        <fullName evidence="3">Uncharacterized protein</fullName>
    </submittedName>
</protein>
<feature type="region of interest" description="Disordered" evidence="1">
    <location>
        <begin position="510"/>
        <end position="821"/>
    </location>
</feature>
<feature type="compositionally biased region" description="Polar residues" evidence="1">
    <location>
        <begin position="805"/>
        <end position="816"/>
    </location>
</feature>